<keyword evidence="2" id="KW-1015">Disulfide bond</keyword>
<dbReference type="AlphaFoldDB" id="A0A1B1E2I8"/>
<evidence type="ECO:0000256" key="2">
    <source>
        <dbReference type="ARBA" id="ARBA00023157"/>
    </source>
</evidence>
<feature type="compositionally biased region" description="Basic and acidic residues" evidence="4">
    <location>
        <begin position="183"/>
        <end position="196"/>
    </location>
</feature>
<gene>
    <name evidence="6" type="ORF">PCOAH_00034770</name>
</gene>
<dbReference type="VEuPathDB" id="PlasmoDB:PCOAH_00034770"/>
<sequence length="376" mass="41364">MGSNLGDICPTVVQLCSASAVHANGNELKGMDGVDVPNQQDITDDYNILEGISSEGQSASCNDDSPISQSDTQQTEEGSEAKQSNALLDEKNVVKNVETHLIREGENKVNHTDLDTEKEGKAIGHVEKNANLRSTSNASHGAVNQACNSVQENPLPLDKNGANIEQVARAQDESDEPPNDATGDGKEKPEGDDQNDKLPPVEQPTGDTPTSDHAEKIKNRLLKEGRELKETTSMIDNAVYNVEQMILKTKFYTTAIRNFVHFKVHHICEYSKCGPNARCYIVEKDKEECRCIANYMPDNSVDYFKCIPKTVKDCSKDNGNCDVNAECSTDKKENIKCQCKHGYIGDGIFCVMGSQGKQSLCLLLVLLICFLHKFLF</sequence>
<dbReference type="KEGG" id="pcot:PCOAH_00034770"/>
<feature type="domain" description="EGF-like" evidence="5">
    <location>
        <begin position="310"/>
        <end position="351"/>
    </location>
</feature>
<evidence type="ECO:0000313" key="7">
    <source>
        <dbReference type="Proteomes" id="UP000092716"/>
    </source>
</evidence>
<reference evidence="7" key="1">
    <citation type="submission" date="2016-06" db="EMBL/GenBank/DDBJ databases">
        <title>First high quality genome sequence of Plasmodium coatneyi using continuous long reads from single molecule, real-time sequencing.</title>
        <authorList>
            <person name="Chien J.-T."/>
            <person name="Pakala S.B."/>
            <person name="Geraldo J.A."/>
            <person name="Lapp S.A."/>
            <person name="Barnwell J.W."/>
            <person name="Kissinger J.C."/>
            <person name="Galinski M.R."/>
            <person name="Humphrey J.C."/>
        </authorList>
    </citation>
    <scope>NUCLEOTIDE SEQUENCE [LARGE SCALE GENOMIC DNA]</scope>
    <source>
        <strain evidence="7">Hackeri</strain>
    </source>
</reference>
<protein>
    <submittedName>
        <fullName evidence="6">Surface protein 10</fullName>
    </submittedName>
</protein>
<evidence type="ECO:0000313" key="6">
    <source>
        <dbReference type="EMBL" id="ANQ09157.1"/>
    </source>
</evidence>
<evidence type="ECO:0000256" key="3">
    <source>
        <dbReference type="PROSITE-ProRule" id="PRU00076"/>
    </source>
</evidence>
<dbReference type="OrthoDB" id="286301at2759"/>
<comment type="caution">
    <text evidence="3">Lacks conserved residue(s) required for the propagation of feature annotation.</text>
</comment>
<dbReference type="Pfam" id="PF12947">
    <property type="entry name" value="EGF_3"/>
    <property type="match status" value="1"/>
</dbReference>
<keyword evidence="7" id="KW-1185">Reference proteome</keyword>
<dbReference type="SUPFAM" id="SSF57196">
    <property type="entry name" value="EGF/Laminin"/>
    <property type="match status" value="2"/>
</dbReference>
<dbReference type="PROSITE" id="PS50026">
    <property type="entry name" value="EGF_3"/>
    <property type="match status" value="1"/>
</dbReference>
<dbReference type="EMBL" id="CP016249">
    <property type="protein sequence ID" value="ANQ09157.1"/>
    <property type="molecule type" value="Genomic_DNA"/>
</dbReference>
<dbReference type="Gene3D" id="2.10.25.10">
    <property type="entry name" value="Laminin"/>
    <property type="match status" value="1"/>
</dbReference>
<evidence type="ECO:0000259" key="5">
    <source>
        <dbReference type="PROSITE" id="PS50026"/>
    </source>
</evidence>
<evidence type="ECO:0000256" key="1">
    <source>
        <dbReference type="ARBA" id="ARBA00022536"/>
    </source>
</evidence>
<dbReference type="SMART" id="SM00181">
    <property type="entry name" value="EGF"/>
    <property type="match status" value="2"/>
</dbReference>
<dbReference type="InterPro" id="IPR000742">
    <property type="entry name" value="EGF"/>
</dbReference>
<dbReference type="GeneID" id="30910208"/>
<dbReference type="InterPro" id="IPR024731">
    <property type="entry name" value="NELL2-like_EGF"/>
</dbReference>
<keyword evidence="1 3" id="KW-0245">EGF-like domain</keyword>
<proteinExistence type="predicted"/>
<feature type="region of interest" description="Disordered" evidence="4">
    <location>
        <begin position="169"/>
        <end position="216"/>
    </location>
</feature>
<organism evidence="6 7">
    <name type="scientific">Plasmodium coatneyi</name>
    <dbReference type="NCBI Taxonomy" id="208452"/>
    <lineage>
        <taxon>Eukaryota</taxon>
        <taxon>Sar</taxon>
        <taxon>Alveolata</taxon>
        <taxon>Apicomplexa</taxon>
        <taxon>Aconoidasida</taxon>
        <taxon>Haemosporida</taxon>
        <taxon>Plasmodiidae</taxon>
        <taxon>Plasmodium</taxon>
    </lineage>
</organism>
<dbReference type="Proteomes" id="UP000092716">
    <property type="component" value="Chromosome 11"/>
</dbReference>
<name>A0A1B1E2I8_9APIC</name>
<dbReference type="RefSeq" id="XP_019915852.1">
    <property type="nucleotide sequence ID" value="XM_020060268.1"/>
</dbReference>
<evidence type="ECO:0000256" key="4">
    <source>
        <dbReference type="SAM" id="MobiDB-lite"/>
    </source>
</evidence>
<dbReference type="PROSITE" id="PS01186">
    <property type="entry name" value="EGF_2"/>
    <property type="match status" value="1"/>
</dbReference>
<accession>A0A1B1E2I8</accession>
<feature type="region of interest" description="Disordered" evidence="4">
    <location>
        <begin position="55"/>
        <end position="82"/>
    </location>
</feature>